<keyword evidence="3" id="KW-1185">Reference proteome</keyword>
<reference evidence="2 3" key="1">
    <citation type="submission" date="2018-02" db="EMBL/GenBank/DDBJ databases">
        <title>The genomes of Aspergillus section Nigri reveals drivers in fungal speciation.</title>
        <authorList>
            <consortium name="DOE Joint Genome Institute"/>
            <person name="Vesth T.C."/>
            <person name="Nybo J."/>
            <person name="Theobald S."/>
            <person name="Brandl J."/>
            <person name="Frisvad J.C."/>
            <person name="Nielsen K.F."/>
            <person name="Lyhne E.K."/>
            <person name="Kogle M.E."/>
            <person name="Kuo A."/>
            <person name="Riley R."/>
            <person name="Clum A."/>
            <person name="Nolan M."/>
            <person name="Lipzen A."/>
            <person name="Salamov A."/>
            <person name="Henrissat B."/>
            <person name="Wiebenga A."/>
            <person name="De vries R.P."/>
            <person name="Grigoriev I.V."/>
            <person name="Mortensen U.H."/>
            <person name="Andersen M.R."/>
            <person name="Baker S.E."/>
        </authorList>
    </citation>
    <scope>NUCLEOTIDE SEQUENCE [LARGE SCALE GENOMIC DNA]</scope>
    <source>
        <strain evidence="2 3">CBS 313.89</strain>
    </source>
</reference>
<accession>A0A8G1VXD5</accession>
<dbReference type="EMBL" id="KZ824651">
    <property type="protein sequence ID" value="RAK76112.1"/>
    <property type="molecule type" value="Genomic_DNA"/>
</dbReference>
<evidence type="ECO:0000313" key="2">
    <source>
        <dbReference type="EMBL" id="RAK76112.1"/>
    </source>
</evidence>
<organism evidence="2 3">
    <name type="scientific">Aspergillus fijiensis CBS 313.89</name>
    <dbReference type="NCBI Taxonomy" id="1448319"/>
    <lineage>
        <taxon>Eukaryota</taxon>
        <taxon>Fungi</taxon>
        <taxon>Dikarya</taxon>
        <taxon>Ascomycota</taxon>
        <taxon>Pezizomycotina</taxon>
        <taxon>Eurotiomycetes</taxon>
        <taxon>Eurotiomycetidae</taxon>
        <taxon>Eurotiales</taxon>
        <taxon>Aspergillaceae</taxon>
        <taxon>Aspergillus</taxon>
    </lineage>
</organism>
<feature type="region of interest" description="Disordered" evidence="1">
    <location>
        <begin position="131"/>
        <end position="152"/>
    </location>
</feature>
<proteinExistence type="predicted"/>
<dbReference type="GeneID" id="63856539"/>
<dbReference type="VEuPathDB" id="FungiDB:BO72DRAFT_147778"/>
<dbReference type="Proteomes" id="UP000249789">
    <property type="component" value="Unassembled WGS sequence"/>
</dbReference>
<name>A0A8G1VXD5_9EURO</name>
<evidence type="ECO:0000256" key="1">
    <source>
        <dbReference type="SAM" id="MobiDB-lite"/>
    </source>
</evidence>
<protein>
    <submittedName>
        <fullName evidence="2">Uncharacterized protein</fullName>
    </submittedName>
</protein>
<dbReference type="AlphaFoldDB" id="A0A8G1VXD5"/>
<gene>
    <name evidence="2" type="ORF">BO72DRAFT_147778</name>
</gene>
<dbReference type="RefSeq" id="XP_040800122.1">
    <property type="nucleotide sequence ID" value="XM_040939206.1"/>
</dbReference>
<evidence type="ECO:0000313" key="3">
    <source>
        <dbReference type="Proteomes" id="UP000249789"/>
    </source>
</evidence>
<sequence length="176" mass="19917">MAMTTEPVQPANHRLRMHCWPEAVRRQGGHGNGSNFQGGSTCFFPGFSCRHGLFHQSAFLPFLPVSSEEIIFPSPLFPAAKHDVPNQTSPSSGLPDLYSVARSFSSPRLMLDHIFSRCWKRRLRRFVESMPAPDHYNSRTPRGQGHEPQLPSLESGVRVLRVEIQFWSSSTREART</sequence>